<name>A0ABV7VUQ0_9GAMM</name>
<evidence type="ECO:0000313" key="4">
    <source>
        <dbReference type="EMBL" id="MFC3681258.1"/>
    </source>
</evidence>
<keyword evidence="5" id="KW-1185">Reference proteome</keyword>
<dbReference type="Gene3D" id="6.10.140.190">
    <property type="match status" value="1"/>
</dbReference>
<dbReference type="EMBL" id="JBHRYB010000014">
    <property type="protein sequence ID" value="MFC3681258.1"/>
    <property type="molecule type" value="Genomic_DNA"/>
</dbReference>
<dbReference type="Proteomes" id="UP001595722">
    <property type="component" value="Unassembled WGS sequence"/>
</dbReference>
<dbReference type="Pfam" id="PF03551">
    <property type="entry name" value="PadR"/>
    <property type="match status" value="1"/>
</dbReference>
<accession>A0ABV7VUQ0</accession>
<dbReference type="SUPFAM" id="SSF46785">
    <property type="entry name" value="Winged helix' DNA-binding domain"/>
    <property type="match status" value="1"/>
</dbReference>
<protein>
    <submittedName>
        <fullName evidence="4">PadR family transcriptional regulator</fullName>
    </submittedName>
</protein>
<gene>
    <name evidence="4" type="ORF">ACFOMG_14230</name>
</gene>
<proteinExistence type="predicted"/>
<evidence type="ECO:0000256" key="1">
    <source>
        <dbReference type="SAM" id="Coils"/>
    </source>
</evidence>
<dbReference type="RefSeq" id="WP_376867565.1">
    <property type="nucleotide sequence ID" value="NZ_JBHRYB010000014.1"/>
</dbReference>
<feature type="domain" description="Transcription regulator PadR N-terminal" evidence="2">
    <location>
        <begin position="7"/>
        <end position="79"/>
    </location>
</feature>
<dbReference type="InterPro" id="IPR005149">
    <property type="entry name" value="Tscrpt_reg_PadR_N"/>
</dbReference>
<evidence type="ECO:0000313" key="5">
    <source>
        <dbReference type="Proteomes" id="UP001595722"/>
    </source>
</evidence>
<reference evidence="5" key="1">
    <citation type="journal article" date="2019" name="Int. J. Syst. Evol. Microbiol.">
        <title>The Global Catalogue of Microorganisms (GCM) 10K type strain sequencing project: providing services to taxonomists for standard genome sequencing and annotation.</title>
        <authorList>
            <consortium name="The Broad Institute Genomics Platform"/>
            <consortium name="The Broad Institute Genome Sequencing Center for Infectious Disease"/>
            <person name="Wu L."/>
            <person name="Ma J."/>
        </authorList>
    </citation>
    <scope>NUCLEOTIDE SEQUENCE [LARGE SCALE GENOMIC DNA]</scope>
    <source>
        <strain evidence="5">KCTC 42424</strain>
    </source>
</reference>
<dbReference type="PANTHER" id="PTHR43252:SF2">
    <property type="entry name" value="TRANSCRIPTION REGULATOR, PADR-LIKE FAMILY"/>
    <property type="match status" value="1"/>
</dbReference>
<feature type="domain" description="Transcription regulator PadR C-terminal" evidence="3">
    <location>
        <begin position="93"/>
        <end position="175"/>
    </location>
</feature>
<dbReference type="Gene3D" id="1.10.10.10">
    <property type="entry name" value="Winged helix-like DNA-binding domain superfamily/Winged helix DNA-binding domain"/>
    <property type="match status" value="1"/>
</dbReference>
<dbReference type="Pfam" id="PF10400">
    <property type="entry name" value="Vir_act_alpha_C"/>
    <property type="match status" value="1"/>
</dbReference>
<organism evidence="4 5">
    <name type="scientific">Bacterioplanoides pacificum</name>
    <dbReference type="NCBI Taxonomy" id="1171596"/>
    <lineage>
        <taxon>Bacteria</taxon>
        <taxon>Pseudomonadati</taxon>
        <taxon>Pseudomonadota</taxon>
        <taxon>Gammaproteobacteria</taxon>
        <taxon>Oceanospirillales</taxon>
        <taxon>Oceanospirillaceae</taxon>
        <taxon>Bacterioplanoides</taxon>
    </lineage>
</organism>
<comment type="caution">
    <text evidence="4">The sequence shown here is derived from an EMBL/GenBank/DDBJ whole genome shotgun (WGS) entry which is preliminary data.</text>
</comment>
<dbReference type="InterPro" id="IPR036388">
    <property type="entry name" value="WH-like_DNA-bd_sf"/>
</dbReference>
<evidence type="ECO:0000259" key="2">
    <source>
        <dbReference type="Pfam" id="PF03551"/>
    </source>
</evidence>
<keyword evidence="1" id="KW-0175">Coiled coil</keyword>
<feature type="coiled-coil region" evidence="1">
    <location>
        <begin position="112"/>
        <end position="142"/>
    </location>
</feature>
<dbReference type="PANTHER" id="PTHR43252">
    <property type="entry name" value="TRANSCRIPTIONAL REGULATOR YQJI"/>
    <property type="match status" value="1"/>
</dbReference>
<sequence>MALKHAILVLLEQQPGSGYDLHKRFQQHMGFFWQASHQQIYQQLKGLLTDGLIVGQDKQQQGKPDRKVYHITDSGKQELIGWMHQLSKPLKINDTLLVKLYGGHLVDSEVLLRDLQQQQDSYRKTLAVLQQLEQQYQALAESQKQPYRLPYLTLRRGIYHVQGWLAWAEEASQLLSDWQ</sequence>
<dbReference type="InterPro" id="IPR018309">
    <property type="entry name" value="Tscrpt_reg_PadR_C"/>
</dbReference>
<evidence type="ECO:0000259" key="3">
    <source>
        <dbReference type="Pfam" id="PF10400"/>
    </source>
</evidence>
<dbReference type="InterPro" id="IPR036390">
    <property type="entry name" value="WH_DNA-bd_sf"/>
</dbReference>